<evidence type="ECO:0000313" key="2">
    <source>
        <dbReference type="Proteomes" id="UP000663889"/>
    </source>
</evidence>
<accession>A0A815ZZ54</accession>
<comment type="caution">
    <text evidence="1">The sequence shown here is derived from an EMBL/GenBank/DDBJ whole genome shotgun (WGS) entry which is preliminary data.</text>
</comment>
<organism evidence="1 2">
    <name type="scientific">Rotaria sordida</name>
    <dbReference type="NCBI Taxonomy" id="392033"/>
    <lineage>
        <taxon>Eukaryota</taxon>
        <taxon>Metazoa</taxon>
        <taxon>Spiralia</taxon>
        <taxon>Gnathifera</taxon>
        <taxon>Rotifera</taxon>
        <taxon>Eurotatoria</taxon>
        <taxon>Bdelloidea</taxon>
        <taxon>Philodinida</taxon>
        <taxon>Philodinidae</taxon>
        <taxon>Rotaria</taxon>
    </lineage>
</organism>
<sequence length="53" mass="6276">QPPLPPPPLSTSTQQQMQEFYQQALQMRKQAFNYWLTQIHNLEKSLSIYLNKA</sequence>
<feature type="non-terminal residue" evidence="1">
    <location>
        <position position="53"/>
    </location>
</feature>
<gene>
    <name evidence="1" type="ORF">SEV965_LOCUS40079</name>
</gene>
<dbReference type="EMBL" id="CAJNOU010021990">
    <property type="protein sequence ID" value="CAF1588816.1"/>
    <property type="molecule type" value="Genomic_DNA"/>
</dbReference>
<protein>
    <submittedName>
        <fullName evidence="1">Uncharacterized protein</fullName>
    </submittedName>
</protein>
<dbReference type="Proteomes" id="UP000663889">
    <property type="component" value="Unassembled WGS sequence"/>
</dbReference>
<name>A0A815ZZ54_9BILA</name>
<dbReference type="AlphaFoldDB" id="A0A815ZZ54"/>
<proteinExistence type="predicted"/>
<evidence type="ECO:0000313" key="1">
    <source>
        <dbReference type="EMBL" id="CAF1588816.1"/>
    </source>
</evidence>
<reference evidence="1" key="1">
    <citation type="submission" date="2021-02" db="EMBL/GenBank/DDBJ databases">
        <authorList>
            <person name="Nowell W R."/>
        </authorList>
    </citation>
    <scope>NUCLEOTIDE SEQUENCE</scope>
</reference>